<dbReference type="Proteomes" id="UP000007383">
    <property type="component" value="Chromosome"/>
</dbReference>
<dbReference type="InterPro" id="IPR001750">
    <property type="entry name" value="ND/Mrp_TM"/>
</dbReference>
<dbReference type="PANTHER" id="PTHR42682">
    <property type="entry name" value="HYDROGENASE-4 COMPONENT F"/>
    <property type="match status" value="1"/>
</dbReference>
<organism evidence="10 11">
    <name type="scientific">Spirochaeta africana (strain ATCC 700263 / DSM 8902 / Z-7692)</name>
    <dbReference type="NCBI Taxonomy" id="889378"/>
    <lineage>
        <taxon>Bacteria</taxon>
        <taxon>Pseudomonadati</taxon>
        <taxon>Spirochaetota</taxon>
        <taxon>Spirochaetia</taxon>
        <taxon>Spirochaetales</taxon>
        <taxon>Spirochaetaceae</taxon>
        <taxon>Spirochaeta</taxon>
    </lineage>
</organism>
<evidence type="ECO:0000256" key="5">
    <source>
        <dbReference type="ARBA" id="ARBA00023002"/>
    </source>
</evidence>
<dbReference type="HOGENOM" id="CLU_509865_0_0_12"/>
<feature type="transmembrane region" description="Helical" evidence="8">
    <location>
        <begin position="12"/>
        <end position="34"/>
    </location>
</feature>
<feature type="transmembrane region" description="Helical" evidence="8">
    <location>
        <begin position="163"/>
        <end position="184"/>
    </location>
</feature>
<feature type="transmembrane region" description="Helical" evidence="8">
    <location>
        <begin position="249"/>
        <end position="270"/>
    </location>
</feature>
<evidence type="ECO:0000256" key="6">
    <source>
        <dbReference type="ARBA" id="ARBA00023136"/>
    </source>
</evidence>
<keyword evidence="3 7" id="KW-0812">Transmembrane</keyword>
<dbReference type="GO" id="GO:0016491">
    <property type="term" value="F:oxidoreductase activity"/>
    <property type="evidence" value="ECO:0007669"/>
    <property type="project" value="UniProtKB-KW"/>
</dbReference>
<dbReference type="PANTHER" id="PTHR42682:SF4">
    <property type="entry name" value="NADH-UBIQUINONE_PLASTOQUINONE"/>
    <property type="match status" value="1"/>
</dbReference>
<keyword evidence="2" id="KW-1003">Cell membrane</keyword>
<evidence type="ECO:0000256" key="4">
    <source>
        <dbReference type="ARBA" id="ARBA00022989"/>
    </source>
</evidence>
<dbReference type="EMBL" id="CP003282">
    <property type="protein sequence ID" value="AFG38360.1"/>
    <property type="molecule type" value="Genomic_DNA"/>
</dbReference>
<feature type="transmembrane region" description="Helical" evidence="8">
    <location>
        <begin position="54"/>
        <end position="80"/>
    </location>
</feature>
<evidence type="ECO:0000256" key="8">
    <source>
        <dbReference type="SAM" id="Phobius"/>
    </source>
</evidence>
<accession>H9ULG7</accession>
<evidence type="ECO:0000313" key="10">
    <source>
        <dbReference type="EMBL" id="AFG38360.1"/>
    </source>
</evidence>
<evidence type="ECO:0000256" key="3">
    <source>
        <dbReference type="ARBA" id="ARBA00022692"/>
    </source>
</evidence>
<dbReference type="STRING" id="889378.Spiaf_2328"/>
<sequence length="534" mass="56848">MPRLLPFHTALPSGIQFSILLLFILLGAINLLNLQLNGKQRLLLPAALHISGGILAVCAADLITLLLAWEVMTVSAFVLIRHGGSNSARQAALRYITAQIACAGLFFIATVLQFQATGSLAITVLTPAAQPFIAGAIIIKTAVMPLHFWLIESYPAADPAVTPLLSGFATKVGVLGAAQMVRIAPFSQPLLAYVGGSVAVVAVLFALRQQQARRLLSYHIISQVGYMTAGIGLAAASGGPHLELALTAGLFHLITHTMYKSLLFLTAAAARRSWGHENLLQMGGLARHRPVLLACGILGAAAIAGVPFTSGYASKELLKTAASGTRPVYHLLSIASIGTALSFLKYCYLMFFAPPAPEAPVPPQLIKEMARRRQERLRLIPALLLAGLTLIVGLFPSVVPGVPRLAYFSPTAITSATGQLLLALLIWLLLKPGLTGRHSFLTRRLAKTARRGQQLSGLIAAGSRLLTKKKAPTDGAAENVAARPARLDTPRTIWLSQHSWPLRHVARVIHAQGPQTQMAVMLAAAIALAIWLQT</sequence>
<gene>
    <name evidence="10" type="ordered locus">Spiaf_2328</name>
</gene>
<feature type="transmembrane region" description="Helical" evidence="8">
    <location>
        <begin position="92"/>
        <end position="112"/>
    </location>
</feature>
<evidence type="ECO:0000259" key="9">
    <source>
        <dbReference type="Pfam" id="PF00361"/>
    </source>
</evidence>
<feature type="transmembrane region" description="Helical" evidence="8">
    <location>
        <begin position="291"/>
        <end position="308"/>
    </location>
</feature>
<dbReference type="Pfam" id="PF00361">
    <property type="entry name" value="Proton_antipo_M"/>
    <property type="match status" value="1"/>
</dbReference>
<name>H9ULG7_SPIAZ</name>
<keyword evidence="5" id="KW-0560">Oxidoreductase</keyword>
<dbReference type="KEGG" id="sfc:Spiaf_2328"/>
<dbReference type="RefSeq" id="WP_014456342.1">
    <property type="nucleotide sequence ID" value="NC_017098.1"/>
</dbReference>
<dbReference type="PATRIC" id="fig|889378.3.peg.2302"/>
<evidence type="ECO:0000313" key="11">
    <source>
        <dbReference type="Proteomes" id="UP000007383"/>
    </source>
</evidence>
<feature type="transmembrane region" description="Helical" evidence="8">
    <location>
        <begin position="405"/>
        <end position="430"/>
    </location>
</feature>
<dbReference type="GO" id="GO:0005886">
    <property type="term" value="C:plasma membrane"/>
    <property type="evidence" value="ECO:0007669"/>
    <property type="project" value="UniProtKB-SubCell"/>
</dbReference>
<proteinExistence type="predicted"/>
<protein>
    <submittedName>
        <fullName evidence="10">Formate hydrogenlyase subunit 3/multisubunit Na+/H+ antiporter, MnhD subunit</fullName>
    </submittedName>
</protein>
<feature type="transmembrane region" description="Helical" evidence="8">
    <location>
        <begin position="215"/>
        <end position="237"/>
    </location>
</feature>
<evidence type="ECO:0000256" key="1">
    <source>
        <dbReference type="ARBA" id="ARBA00004651"/>
    </source>
</evidence>
<keyword evidence="10" id="KW-0456">Lyase</keyword>
<keyword evidence="4 8" id="KW-1133">Transmembrane helix</keyword>
<comment type="subcellular location">
    <subcellularLocation>
        <location evidence="1">Cell membrane</location>
        <topology evidence="1">Multi-pass membrane protein</topology>
    </subcellularLocation>
    <subcellularLocation>
        <location evidence="7">Membrane</location>
        <topology evidence="7">Multi-pass membrane protein</topology>
    </subcellularLocation>
</comment>
<feature type="transmembrane region" description="Helical" evidence="8">
    <location>
        <begin position="190"/>
        <end position="208"/>
    </location>
</feature>
<evidence type="ECO:0000256" key="7">
    <source>
        <dbReference type="RuleBase" id="RU000320"/>
    </source>
</evidence>
<dbReference type="AlphaFoldDB" id="H9ULG7"/>
<keyword evidence="6 8" id="KW-0472">Membrane</keyword>
<reference evidence="11" key="1">
    <citation type="journal article" date="2013" name="Stand. Genomic Sci.">
        <title>Complete genome sequence of the halophilic bacterium Spirochaeta africana type strain (Z-7692(T)) from the alkaline Lake Magadi in the East African Rift.</title>
        <authorList>
            <person name="Liolos K."/>
            <person name="Abt B."/>
            <person name="Scheuner C."/>
            <person name="Teshima H."/>
            <person name="Held B."/>
            <person name="Lapidus A."/>
            <person name="Nolan M."/>
            <person name="Lucas S."/>
            <person name="Deshpande S."/>
            <person name="Cheng J.F."/>
            <person name="Tapia R."/>
            <person name="Goodwin L.A."/>
            <person name="Pitluck S."/>
            <person name="Pagani I."/>
            <person name="Ivanova N."/>
            <person name="Mavromatis K."/>
            <person name="Mikhailova N."/>
            <person name="Huntemann M."/>
            <person name="Pati A."/>
            <person name="Chen A."/>
            <person name="Palaniappan K."/>
            <person name="Land M."/>
            <person name="Rohde M."/>
            <person name="Tindall B.J."/>
            <person name="Detter J.C."/>
            <person name="Goker M."/>
            <person name="Bristow J."/>
            <person name="Eisen J.A."/>
            <person name="Markowitz V."/>
            <person name="Hugenholtz P."/>
            <person name="Woyke T."/>
            <person name="Klenk H.P."/>
            <person name="Kyrpides N.C."/>
        </authorList>
    </citation>
    <scope>NUCLEOTIDE SEQUENCE</scope>
    <source>
        <strain evidence="11">ATCC 700263 / DSM 8902 / Z-7692</strain>
    </source>
</reference>
<evidence type="ECO:0000256" key="2">
    <source>
        <dbReference type="ARBA" id="ARBA00022475"/>
    </source>
</evidence>
<keyword evidence="11" id="KW-1185">Reference proteome</keyword>
<feature type="domain" description="NADH:quinone oxidoreductase/Mrp antiporter transmembrane" evidence="9">
    <location>
        <begin position="59"/>
        <end position="325"/>
    </location>
</feature>
<feature type="transmembrane region" description="Helical" evidence="8">
    <location>
        <begin position="132"/>
        <end position="151"/>
    </location>
</feature>
<dbReference type="OrthoDB" id="366322at2"/>
<feature type="transmembrane region" description="Helical" evidence="8">
    <location>
        <begin position="379"/>
        <end position="399"/>
    </location>
</feature>
<feature type="transmembrane region" description="Helical" evidence="8">
    <location>
        <begin position="328"/>
        <end position="348"/>
    </location>
</feature>
<dbReference type="GO" id="GO:0016829">
    <property type="term" value="F:lyase activity"/>
    <property type="evidence" value="ECO:0007669"/>
    <property type="project" value="UniProtKB-KW"/>
</dbReference>
<dbReference type="eggNOG" id="COG0651">
    <property type="taxonomic scope" value="Bacteria"/>
</dbReference>
<dbReference type="InterPro" id="IPR052175">
    <property type="entry name" value="ComplexI-like_HydComp"/>
</dbReference>